<comment type="similarity">
    <text evidence="1">Belongs to the ATP-dependent AMP-binding enzyme family.</text>
</comment>
<keyword evidence="5" id="KW-1185">Reference proteome</keyword>
<evidence type="ECO:0000313" key="4">
    <source>
        <dbReference type="EMBL" id="GLR91676.1"/>
    </source>
</evidence>
<name>A0ABQ6BCV7_9BRAD</name>
<dbReference type="NCBIfam" id="NF005702">
    <property type="entry name" value="PRK07514.1"/>
    <property type="match status" value="1"/>
</dbReference>
<dbReference type="InterPro" id="IPR020459">
    <property type="entry name" value="AMP-binding"/>
</dbReference>
<dbReference type="PROSITE" id="PS00455">
    <property type="entry name" value="AMP_BINDING"/>
    <property type="match status" value="1"/>
</dbReference>
<dbReference type="PANTHER" id="PTHR43201">
    <property type="entry name" value="ACYL-COA SYNTHETASE"/>
    <property type="match status" value="1"/>
</dbReference>
<dbReference type="CDD" id="cd05941">
    <property type="entry name" value="MCS"/>
    <property type="match status" value="1"/>
</dbReference>
<organism evidence="4 5">
    <name type="scientific">Bradyrhizobium iriomotense</name>
    <dbReference type="NCBI Taxonomy" id="441950"/>
    <lineage>
        <taxon>Bacteria</taxon>
        <taxon>Pseudomonadati</taxon>
        <taxon>Pseudomonadota</taxon>
        <taxon>Alphaproteobacteria</taxon>
        <taxon>Hyphomicrobiales</taxon>
        <taxon>Nitrobacteraceae</taxon>
        <taxon>Bradyrhizobium</taxon>
    </lineage>
</organism>
<dbReference type="Gene3D" id="3.40.50.12780">
    <property type="entry name" value="N-terminal domain of ligase-like"/>
    <property type="match status" value="1"/>
</dbReference>
<dbReference type="RefSeq" id="WP_284275230.1">
    <property type="nucleotide sequence ID" value="NZ_BSOW01000052.1"/>
</dbReference>
<dbReference type="Gene3D" id="3.30.300.30">
    <property type="match status" value="1"/>
</dbReference>
<gene>
    <name evidence="4" type="ORF">GCM10007857_83940</name>
</gene>
<proteinExistence type="inferred from homology"/>
<evidence type="ECO:0000313" key="5">
    <source>
        <dbReference type="Proteomes" id="UP001156905"/>
    </source>
</evidence>
<dbReference type="Proteomes" id="UP001156905">
    <property type="component" value="Unassembled WGS sequence"/>
</dbReference>
<reference evidence="5" key="1">
    <citation type="journal article" date="2019" name="Int. J. Syst. Evol. Microbiol.">
        <title>The Global Catalogue of Microorganisms (GCM) 10K type strain sequencing project: providing services to taxonomists for standard genome sequencing and annotation.</title>
        <authorList>
            <consortium name="The Broad Institute Genomics Platform"/>
            <consortium name="The Broad Institute Genome Sequencing Center for Infectious Disease"/>
            <person name="Wu L."/>
            <person name="Ma J."/>
        </authorList>
    </citation>
    <scope>NUCLEOTIDE SEQUENCE [LARGE SCALE GENOMIC DNA]</scope>
    <source>
        <strain evidence="5">NBRC 102520</strain>
    </source>
</reference>
<dbReference type="InterPro" id="IPR042099">
    <property type="entry name" value="ANL_N_sf"/>
</dbReference>
<dbReference type="SUPFAM" id="SSF56801">
    <property type="entry name" value="Acetyl-CoA synthetase-like"/>
    <property type="match status" value="1"/>
</dbReference>
<feature type="domain" description="AMP-binding enzyme C-terminal" evidence="3">
    <location>
        <begin position="437"/>
        <end position="512"/>
    </location>
</feature>
<comment type="caution">
    <text evidence="4">The sequence shown here is derived from an EMBL/GenBank/DDBJ whole genome shotgun (WGS) entry which is preliminary data.</text>
</comment>
<evidence type="ECO:0000259" key="3">
    <source>
        <dbReference type="Pfam" id="PF13193"/>
    </source>
</evidence>
<evidence type="ECO:0000256" key="1">
    <source>
        <dbReference type="ARBA" id="ARBA00006432"/>
    </source>
</evidence>
<dbReference type="PRINTS" id="PR00154">
    <property type="entry name" value="AMPBINDING"/>
</dbReference>
<accession>A0ABQ6BCV7</accession>
<sequence>MKLRWPIGVCLSIENGMRAKHHRLNPEQKDHLKIMRENVYRRLLPEDFDANTPVIIDERGFSWTRPKLDTLISNIASALLNIGVQPGDRVGAKIDKSVHSFCLYLATLRVGAVWLPMNTAYTQAEVELILSDASPLVLVSSEPMEVPNVACFTMASDGSGTLMQAANNTRNVQLVYRDSDDLAAILYTSGTTGRPKGAMITHGNLEFCAETLADFWGVTRRDTLLHALPTFHAHGLFIAANTMLAARASMVFLSRFDPEQVLSLLPRATIFMGVPTLYSRLLASERLSKALCENVRVFISGSAPLSAETFEEFRARTGHSILERYGMTETTVITSNPLSGERVAGSVGYALPGVSIVALRKDGGLAPVDEVGELVVKGPNVFKGYWNLPEKTAAEFTREGYFKSGDLVRIDSHDRIWIVGRNKDLIITGGYNVYPREVEACLVSFSAVRDCAVIGVPHPDFGEGVIAVVELKEKEVFEAKSVIADLSSRLAKYKIPKKIVVVPSLPRNAMGKIQKNELKEAFSSAFSSESCAVPN</sequence>
<dbReference type="InterPro" id="IPR020845">
    <property type="entry name" value="AMP-binding_CS"/>
</dbReference>
<dbReference type="PANTHER" id="PTHR43201:SF8">
    <property type="entry name" value="ACYL-COA SYNTHETASE FAMILY MEMBER 3"/>
    <property type="match status" value="1"/>
</dbReference>
<feature type="domain" description="AMP-dependent synthetase/ligase" evidence="2">
    <location>
        <begin position="51"/>
        <end position="386"/>
    </location>
</feature>
<protein>
    <submittedName>
        <fullName evidence="4">Malonyl-CoA synthase</fullName>
    </submittedName>
</protein>
<dbReference type="Pfam" id="PF00501">
    <property type="entry name" value="AMP-binding"/>
    <property type="match status" value="1"/>
</dbReference>
<dbReference type="InterPro" id="IPR025110">
    <property type="entry name" value="AMP-bd_C"/>
</dbReference>
<dbReference type="Pfam" id="PF13193">
    <property type="entry name" value="AMP-binding_C"/>
    <property type="match status" value="1"/>
</dbReference>
<dbReference type="InterPro" id="IPR000873">
    <property type="entry name" value="AMP-dep_synth/lig_dom"/>
</dbReference>
<dbReference type="InterPro" id="IPR045851">
    <property type="entry name" value="AMP-bd_C_sf"/>
</dbReference>
<dbReference type="EMBL" id="BSOW01000052">
    <property type="protein sequence ID" value="GLR91676.1"/>
    <property type="molecule type" value="Genomic_DNA"/>
</dbReference>
<evidence type="ECO:0000259" key="2">
    <source>
        <dbReference type="Pfam" id="PF00501"/>
    </source>
</evidence>